<organism evidence="1 2">
    <name type="scientific">Flavobacterium jumunjinense</name>
    <dbReference type="NCBI Taxonomy" id="998845"/>
    <lineage>
        <taxon>Bacteria</taxon>
        <taxon>Pseudomonadati</taxon>
        <taxon>Bacteroidota</taxon>
        <taxon>Flavobacteriia</taxon>
        <taxon>Flavobacteriales</taxon>
        <taxon>Flavobacteriaceae</taxon>
        <taxon>Flavobacterium</taxon>
    </lineage>
</organism>
<comment type="caution">
    <text evidence="1">The sequence shown here is derived from an EMBL/GenBank/DDBJ whole genome shotgun (WGS) entry which is preliminary data.</text>
</comment>
<name>A0ABV5GM48_9FLAO</name>
<dbReference type="Proteomes" id="UP001589607">
    <property type="component" value="Unassembled WGS sequence"/>
</dbReference>
<reference evidence="1 2" key="1">
    <citation type="submission" date="2024-09" db="EMBL/GenBank/DDBJ databases">
        <authorList>
            <person name="Sun Q."/>
            <person name="Mori K."/>
        </authorList>
    </citation>
    <scope>NUCLEOTIDE SEQUENCE [LARGE SCALE GENOMIC DNA]</scope>
    <source>
        <strain evidence="1 2">CECT 7955</strain>
    </source>
</reference>
<dbReference type="RefSeq" id="WP_236455516.1">
    <property type="nucleotide sequence ID" value="NZ_CBCSGE010000002.1"/>
</dbReference>
<accession>A0ABV5GM48</accession>
<evidence type="ECO:0000313" key="1">
    <source>
        <dbReference type="EMBL" id="MFB9096404.1"/>
    </source>
</evidence>
<keyword evidence="2" id="KW-1185">Reference proteome</keyword>
<evidence type="ECO:0000313" key="2">
    <source>
        <dbReference type="Proteomes" id="UP001589607"/>
    </source>
</evidence>
<gene>
    <name evidence="1" type="ORF">ACFFVF_07765</name>
</gene>
<proteinExistence type="predicted"/>
<sequence length="198" mass="22205">MNKQNLLFTFLISITLFSSCSKNDDNITSDISTNSGKLIVNGVEKTLTKGFIIPNYNGTDVNYNKRRFYFILTNDEVTLQNNNYIYSNNITQLIDFNMYCSSLNPGSVQYTTYNVKNSHTNVDYSDPFIDHSGINTNVVIQNGAFVSGNSLSSDDMTSGQTSISYNNGIYTINFSFSKAQNNITGTYTGTLKILNYQY</sequence>
<dbReference type="EMBL" id="JBHMEY010000018">
    <property type="protein sequence ID" value="MFB9096404.1"/>
    <property type="molecule type" value="Genomic_DNA"/>
</dbReference>
<protein>
    <submittedName>
        <fullName evidence="1">Uncharacterized protein</fullName>
    </submittedName>
</protein>
<dbReference type="PROSITE" id="PS51257">
    <property type="entry name" value="PROKAR_LIPOPROTEIN"/>
    <property type="match status" value="1"/>
</dbReference>